<dbReference type="Gene3D" id="2.60.120.680">
    <property type="entry name" value="GOLD domain"/>
    <property type="match status" value="1"/>
</dbReference>
<feature type="compositionally biased region" description="Acidic residues" evidence="9">
    <location>
        <begin position="753"/>
        <end position="768"/>
    </location>
</feature>
<feature type="region of interest" description="Disordered" evidence="9">
    <location>
        <begin position="299"/>
        <end position="328"/>
    </location>
</feature>
<evidence type="ECO:0000256" key="4">
    <source>
        <dbReference type="ARBA" id="ARBA00022824"/>
    </source>
</evidence>
<keyword evidence="3 10" id="KW-0812">Transmembrane</keyword>
<feature type="compositionally biased region" description="Low complexity" evidence="9">
    <location>
        <begin position="585"/>
        <end position="605"/>
    </location>
</feature>
<dbReference type="InterPro" id="IPR023393">
    <property type="entry name" value="START-like_dom_sf"/>
</dbReference>
<feature type="compositionally biased region" description="Polar residues" evidence="9">
    <location>
        <begin position="389"/>
        <end position="417"/>
    </location>
</feature>
<feature type="region of interest" description="Disordered" evidence="9">
    <location>
        <begin position="672"/>
        <end position="692"/>
    </location>
</feature>
<dbReference type="PROSITE" id="PS51847">
    <property type="entry name" value="SMP"/>
    <property type="match status" value="1"/>
</dbReference>
<evidence type="ECO:0000256" key="5">
    <source>
        <dbReference type="ARBA" id="ARBA00022989"/>
    </source>
</evidence>
<evidence type="ECO:0000313" key="13">
    <source>
        <dbReference type="Proteomes" id="UP000319731"/>
    </source>
</evidence>
<feature type="compositionally biased region" description="Low complexity" evidence="9">
    <location>
        <begin position="311"/>
        <end position="326"/>
    </location>
</feature>
<dbReference type="EMBL" id="QEAO01000040">
    <property type="protein sequence ID" value="TPX31738.1"/>
    <property type="molecule type" value="Genomic_DNA"/>
</dbReference>
<dbReference type="GO" id="GO:0008289">
    <property type="term" value="F:lipid binding"/>
    <property type="evidence" value="ECO:0007669"/>
    <property type="project" value="UniProtKB-KW"/>
</dbReference>
<dbReference type="Proteomes" id="UP000319731">
    <property type="component" value="Unassembled WGS sequence"/>
</dbReference>
<dbReference type="GeneID" id="42006254"/>
<proteinExistence type="predicted"/>
<organism evidence="12 13">
    <name type="scientific">Synchytrium microbalum</name>
    <dbReference type="NCBI Taxonomy" id="1806994"/>
    <lineage>
        <taxon>Eukaryota</taxon>
        <taxon>Fungi</taxon>
        <taxon>Fungi incertae sedis</taxon>
        <taxon>Chytridiomycota</taxon>
        <taxon>Chytridiomycota incertae sedis</taxon>
        <taxon>Chytridiomycetes</taxon>
        <taxon>Synchytriales</taxon>
        <taxon>Synchytriaceae</taxon>
        <taxon>Synchytrium</taxon>
    </lineage>
</organism>
<keyword evidence="6" id="KW-0445">Lipid transport</keyword>
<feature type="region of interest" description="Disordered" evidence="9">
    <location>
        <begin position="727"/>
        <end position="792"/>
    </location>
</feature>
<dbReference type="GO" id="GO:0032865">
    <property type="term" value="C:ERMES complex"/>
    <property type="evidence" value="ECO:0007669"/>
    <property type="project" value="TreeGrafter"/>
</dbReference>
<dbReference type="AlphaFoldDB" id="A0A507BX75"/>
<name>A0A507BX75_9FUNG</name>
<feature type="domain" description="SMP-LTD" evidence="11">
    <location>
        <begin position="95"/>
        <end position="282"/>
    </location>
</feature>
<evidence type="ECO:0000256" key="6">
    <source>
        <dbReference type="ARBA" id="ARBA00023055"/>
    </source>
</evidence>
<accession>A0A507BX75</accession>
<feature type="transmembrane region" description="Helical" evidence="10">
    <location>
        <begin position="7"/>
        <end position="29"/>
    </location>
</feature>
<dbReference type="Pfam" id="PF26547">
    <property type="entry name" value="PDZD8_N"/>
    <property type="match status" value="1"/>
</dbReference>
<dbReference type="GO" id="GO:0015914">
    <property type="term" value="P:phospholipid transport"/>
    <property type="evidence" value="ECO:0007669"/>
    <property type="project" value="TreeGrafter"/>
</dbReference>
<dbReference type="OrthoDB" id="26740at2759"/>
<gene>
    <name evidence="12" type="ORF">SmJEL517_g05029</name>
</gene>
<keyword evidence="2" id="KW-0813">Transport</keyword>
<dbReference type="InterPro" id="IPR031468">
    <property type="entry name" value="SMP_LBD"/>
</dbReference>
<evidence type="ECO:0000259" key="11">
    <source>
        <dbReference type="PROSITE" id="PS51847"/>
    </source>
</evidence>
<sequence length="1170" mass="126682">MFLYEYIRALLLGAGLFFVVEVILIIRLLQNIKTSQPNLVAASQDAKKHRDAWPPQIVEFLQNSLAPAESDSNNAVSKTPSQSSVLPPAPPQVTTTEQCHWLNVLIHRWFLELRVSEVFMNKMKIKLVEKINYKLQSSNFVSHIAMTDISLGDNPPKIHGIRLLKGITEDLVVIAELDVTYPGGASVGIDCVLTAGFNIPVRVHVSGFAGKLRARIPSVKYQDSVGVSFVEDPGVTFTVESPITVGGIESIKSLVNSLLARLIKNQFIEFWILPKWHNVYLPMMMPAPDVVLQRMGITIPKSDKPDKDTRPATPSTTPTTASVPTANRPSALSALRGRNWSNSTPHGDILAGKAFPHSTIVPDDIAGVETLETGLLNSFLTLARESDRTVPQTATTTPPEKTSDTASIESTQGQPTTPTAMEIGEWKTVRQTKHEIKIQKKRVVVDGKLCEVSRGLIRIACDPDRVHSILSNPEHNRHVDEAYAGSNVLRQFDEKRLVRQISYNLNRNGQPREYLVLEIKKHLHDSNSSVSKASNSPNSLKNVTTHEECFVIVSRSVAGVRDGGDIKELIAQPSEQTLSDPAMDPPITSSPSSESILSSSPSTHSIGKELHMSPEVHLFGYMVLPVATDQSACDVVILSNMAPDLSRLEINYNSCRRMKTFIEDLAKLSNMSSVDQSSSRSGKTGDTDGSTTRKIEKLKGYVSAAGLAAGSYLAKNKKVSSWLGLPAGSSSSSGVSATGGGNGVGRPSTSSGDEMEAQETEEDGEELAETIADASPVKEDEESGAASDSELMFGSIDDTKSIKSVQSSVIPPSLLPSSSSTPPPFLLPTTTATATVPSAISSSTIAEASDPKAGSSSPLVPAPPLPFRPNEEASFEERVLIPKDPIYLETIFDASRHSASSIYSFEIRSPVEGVLSISISFRPTLDETEKRNGEVRGYAVLPESDGQRWLLPTTSVNIGPGRNASGNVCVAGFSSGIFVLTIENTSSKKTTRDIECRTSIVDTALKLELDVLTEWSLEPSVARKSRLAIPVIYTAEIEGNAHLQWTFSTFGLDVVFGILYQPLIDQKPKTWEQKLALRGSVSSVTSTANSDDDKVLEEEKPPIASDEAIVNSPTSYRNEVIVALIKVNSKSSSISGSLPIEKYGIYSFVFENSAVISPRAVSLKASLLRM</sequence>
<dbReference type="PANTHER" id="PTHR13466:SF0">
    <property type="entry name" value="SMP-LTD DOMAIN-CONTAINING PROTEIN"/>
    <property type="match status" value="1"/>
</dbReference>
<feature type="compositionally biased region" description="Basic and acidic residues" evidence="9">
    <location>
        <begin position="301"/>
        <end position="310"/>
    </location>
</feature>
<comment type="subcellular location">
    <subcellularLocation>
        <location evidence="1">Endoplasmic reticulum membrane</location>
    </subcellularLocation>
</comment>
<keyword evidence="13" id="KW-1185">Reference proteome</keyword>
<dbReference type="InterPro" id="IPR036598">
    <property type="entry name" value="GOLD_dom_sf"/>
</dbReference>
<evidence type="ECO:0000256" key="9">
    <source>
        <dbReference type="SAM" id="MobiDB-lite"/>
    </source>
</evidence>
<protein>
    <recommendedName>
        <fullName evidence="11">SMP-LTD domain-containing protein</fullName>
    </recommendedName>
</protein>
<keyword evidence="4" id="KW-0256">Endoplasmic reticulum</keyword>
<dbReference type="SUPFAM" id="SSF101576">
    <property type="entry name" value="Supernatant protein factor (SPF), C-terminal domain"/>
    <property type="match status" value="1"/>
</dbReference>
<dbReference type="InterPro" id="IPR058801">
    <property type="entry name" value="PDZD8_N"/>
</dbReference>
<feature type="compositionally biased region" description="Basic and acidic residues" evidence="9">
    <location>
        <begin position="683"/>
        <end position="692"/>
    </location>
</feature>
<keyword evidence="8 10" id="KW-0472">Membrane</keyword>
<dbReference type="GO" id="GO:1990456">
    <property type="term" value="P:mitochondrion-endoplasmic reticulum membrane tethering"/>
    <property type="evidence" value="ECO:0007669"/>
    <property type="project" value="TreeGrafter"/>
</dbReference>
<feature type="region of interest" description="Disordered" evidence="9">
    <location>
        <begin position="69"/>
        <end position="92"/>
    </location>
</feature>
<feature type="region of interest" description="Disordered" evidence="9">
    <location>
        <begin position="386"/>
        <end position="417"/>
    </location>
</feature>
<evidence type="ECO:0000256" key="2">
    <source>
        <dbReference type="ARBA" id="ARBA00022448"/>
    </source>
</evidence>
<comment type="caution">
    <text evidence="12">The sequence shown here is derived from an EMBL/GenBank/DDBJ whole genome shotgun (WGS) entry which is preliminary data.</text>
</comment>
<dbReference type="PANTHER" id="PTHR13466">
    <property type="entry name" value="TEX2 PROTEIN-RELATED"/>
    <property type="match status" value="1"/>
</dbReference>
<dbReference type="RefSeq" id="XP_031023097.1">
    <property type="nucleotide sequence ID" value="XM_031170957.1"/>
</dbReference>
<dbReference type="SUPFAM" id="SSF55961">
    <property type="entry name" value="Bet v1-like"/>
    <property type="match status" value="1"/>
</dbReference>
<evidence type="ECO:0000256" key="1">
    <source>
        <dbReference type="ARBA" id="ARBA00004586"/>
    </source>
</evidence>
<dbReference type="Gene3D" id="3.30.530.20">
    <property type="match status" value="1"/>
</dbReference>
<dbReference type="STRING" id="1806994.A0A507BX75"/>
<evidence type="ECO:0000256" key="7">
    <source>
        <dbReference type="ARBA" id="ARBA00023121"/>
    </source>
</evidence>
<feature type="region of interest" description="Disordered" evidence="9">
    <location>
        <begin position="844"/>
        <end position="868"/>
    </location>
</feature>
<evidence type="ECO:0000313" key="12">
    <source>
        <dbReference type="EMBL" id="TPX31738.1"/>
    </source>
</evidence>
<keyword evidence="5 10" id="KW-1133">Transmembrane helix</keyword>
<evidence type="ECO:0000256" key="3">
    <source>
        <dbReference type="ARBA" id="ARBA00022692"/>
    </source>
</evidence>
<evidence type="ECO:0000256" key="8">
    <source>
        <dbReference type="ARBA" id="ARBA00023136"/>
    </source>
</evidence>
<evidence type="ECO:0000256" key="10">
    <source>
        <dbReference type="SAM" id="Phobius"/>
    </source>
</evidence>
<feature type="compositionally biased region" description="Low complexity" evidence="9">
    <location>
        <begin position="727"/>
        <end position="736"/>
    </location>
</feature>
<feature type="region of interest" description="Disordered" evidence="9">
    <location>
        <begin position="573"/>
        <end position="607"/>
    </location>
</feature>
<dbReference type="GO" id="GO:0005789">
    <property type="term" value="C:endoplasmic reticulum membrane"/>
    <property type="evidence" value="ECO:0007669"/>
    <property type="project" value="UniProtKB-SubCell"/>
</dbReference>
<keyword evidence="7" id="KW-0446">Lipid-binding</keyword>
<feature type="compositionally biased region" description="Polar residues" evidence="9">
    <location>
        <begin position="69"/>
        <end position="85"/>
    </location>
</feature>
<reference evidence="12 13" key="1">
    <citation type="journal article" date="2019" name="Sci. Rep.">
        <title>Comparative genomics of chytrid fungi reveal insights into the obligate biotrophic and pathogenic lifestyle of Synchytrium endobioticum.</title>
        <authorList>
            <person name="van de Vossenberg B.T.L.H."/>
            <person name="Warris S."/>
            <person name="Nguyen H.D.T."/>
            <person name="van Gent-Pelzer M.P.E."/>
            <person name="Joly D.L."/>
            <person name="van de Geest H.C."/>
            <person name="Bonants P.J.M."/>
            <person name="Smith D.S."/>
            <person name="Levesque C.A."/>
            <person name="van der Lee T.A.J."/>
        </authorList>
    </citation>
    <scope>NUCLEOTIDE SEQUENCE [LARGE SCALE GENOMIC DNA]</scope>
    <source>
        <strain evidence="12 13">JEL517</strain>
    </source>
</reference>